<keyword evidence="2" id="KW-1133">Transmembrane helix</keyword>
<name>A0AAD8XWT6_9STRA</name>
<feature type="transmembrane region" description="Helical" evidence="2">
    <location>
        <begin position="21"/>
        <end position="43"/>
    </location>
</feature>
<evidence type="ECO:0000256" key="1">
    <source>
        <dbReference type="SAM" id="MobiDB-lite"/>
    </source>
</evidence>
<dbReference type="Proteomes" id="UP001224775">
    <property type="component" value="Unassembled WGS sequence"/>
</dbReference>
<keyword evidence="2" id="KW-0812">Transmembrane</keyword>
<proteinExistence type="predicted"/>
<evidence type="ECO:0000313" key="4">
    <source>
        <dbReference type="Proteomes" id="UP001224775"/>
    </source>
</evidence>
<comment type="caution">
    <text evidence="3">The sequence shown here is derived from an EMBL/GenBank/DDBJ whole genome shotgun (WGS) entry which is preliminary data.</text>
</comment>
<dbReference type="AlphaFoldDB" id="A0AAD8XWT6"/>
<dbReference type="EMBL" id="JATAAI010000034">
    <property type="protein sequence ID" value="KAK1735369.1"/>
    <property type="molecule type" value="Genomic_DNA"/>
</dbReference>
<feature type="compositionally biased region" description="Basic and acidic residues" evidence="1">
    <location>
        <begin position="149"/>
        <end position="162"/>
    </location>
</feature>
<evidence type="ECO:0000313" key="3">
    <source>
        <dbReference type="EMBL" id="KAK1735369.1"/>
    </source>
</evidence>
<feature type="region of interest" description="Disordered" evidence="1">
    <location>
        <begin position="149"/>
        <end position="172"/>
    </location>
</feature>
<accession>A0AAD8XWT6</accession>
<organism evidence="3 4">
    <name type="scientific">Skeletonema marinoi</name>
    <dbReference type="NCBI Taxonomy" id="267567"/>
    <lineage>
        <taxon>Eukaryota</taxon>
        <taxon>Sar</taxon>
        <taxon>Stramenopiles</taxon>
        <taxon>Ochrophyta</taxon>
        <taxon>Bacillariophyta</taxon>
        <taxon>Coscinodiscophyceae</taxon>
        <taxon>Thalassiosirophycidae</taxon>
        <taxon>Thalassiosirales</taxon>
        <taxon>Skeletonemataceae</taxon>
        <taxon>Skeletonema</taxon>
        <taxon>Skeletonema marinoi-dohrnii complex</taxon>
    </lineage>
</organism>
<sequence>MKRRRSMDSDDLPSPRKRATSSLATIILCIISCKLLVGVHAFAPQPSKQTCILHRPQNLPFNHITRLHASIDDVDDDESDALLNELRDKKKKAFGKDLPSSDELEQAAKNAENDFLAAMLEQSQTFKEIKSEKGGDAAVSEFRRRIQEGDEAQRLEDAKAAAEESGEESMDKKWFVQQMEGIMEEIEEEFEDDSWQ</sequence>
<evidence type="ECO:0000256" key="2">
    <source>
        <dbReference type="SAM" id="Phobius"/>
    </source>
</evidence>
<protein>
    <submittedName>
        <fullName evidence="3">Uncharacterized protein</fullName>
    </submittedName>
</protein>
<keyword evidence="4" id="KW-1185">Reference proteome</keyword>
<gene>
    <name evidence="3" type="ORF">QTG54_013983</name>
</gene>
<keyword evidence="2" id="KW-0472">Membrane</keyword>
<reference evidence="3" key="1">
    <citation type="submission" date="2023-06" db="EMBL/GenBank/DDBJ databases">
        <title>Survivors Of The Sea: Transcriptome response of Skeletonema marinoi to long-term dormancy.</title>
        <authorList>
            <person name="Pinder M.I.M."/>
            <person name="Kourtchenko O."/>
            <person name="Robertson E.K."/>
            <person name="Larsson T."/>
            <person name="Maumus F."/>
            <person name="Osuna-Cruz C.M."/>
            <person name="Vancaester E."/>
            <person name="Stenow R."/>
            <person name="Vandepoele K."/>
            <person name="Ploug H."/>
            <person name="Bruchert V."/>
            <person name="Godhe A."/>
            <person name="Topel M."/>
        </authorList>
    </citation>
    <scope>NUCLEOTIDE SEQUENCE</scope>
    <source>
        <strain evidence="3">R05AC</strain>
    </source>
</reference>